<dbReference type="Gene3D" id="2.70.150.10">
    <property type="entry name" value="Calcium-transporting ATPase, cytoplasmic transduction domain A"/>
    <property type="match status" value="2"/>
</dbReference>
<feature type="compositionally biased region" description="Low complexity" evidence="7">
    <location>
        <begin position="404"/>
        <end position="415"/>
    </location>
</feature>
<evidence type="ECO:0000256" key="4">
    <source>
        <dbReference type="ARBA" id="ARBA00022842"/>
    </source>
</evidence>
<dbReference type="InterPro" id="IPR023298">
    <property type="entry name" value="ATPase_P-typ_TM_dom_sf"/>
</dbReference>
<feature type="compositionally biased region" description="Polar residues" evidence="7">
    <location>
        <begin position="2425"/>
        <end position="2438"/>
    </location>
</feature>
<dbReference type="PANTHER" id="PTHR24092">
    <property type="entry name" value="PROBABLE PHOSPHOLIPID-TRANSPORTING ATPASE"/>
    <property type="match status" value="1"/>
</dbReference>
<feature type="compositionally biased region" description="Polar residues" evidence="7">
    <location>
        <begin position="2512"/>
        <end position="2522"/>
    </location>
</feature>
<feature type="region of interest" description="Disordered" evidence="7">
    <location>
        <begin position="395"/>
        <end position="421"/>
    </location>
</feature>
<dbReference type="InterPro" id="IPR023299">
    <property type="entry name" value="ATPase_P-typ_cyto_dom_N"/>
</dbReference>
<evidence type="ECO:0000256" key="8">
    <source>
        <dbReference type="SAM" id="Phobius"/>
    </source>
</evidence>
<feature type="compositionally biased region" description="Polar residues" evidence="7">
    <location>
        <begin position="2730"/>
        <end position="2741"/>
    </location>
</feature>
<gene>
    <name evidence="11" type="ORF">CGC20_21245</name>
</gene>
<proteinExistence type="predicted"/>
<dbReference type="PRINTS" id="PR00119">
    <property type="entry name" value="CATATPASE"/>
</dbReference>
<protein>
    <submittedName>
        <fullName evidence="11">HAD ATPase, P-type, IC family protein</fullName>
    </submittedName>
</protein>
<dbReference type="Gene3D" id="3.40.1110.10">
    <property type="entry name" value="Calcium-transporting ATPase, cytoplasmic domain N"/>
    <property type="match status" value="1"/>
</dbReference>
<evidence type="ECO:0000313" key="12">
    <source>
        <dbReference type="Proteomes" id="UP000318821"/>
    </source>
</evidence>
<feature type="transmembrane region" description="Helical" evidence="8">
    <location>
        <begin position="1294"/>
        <end position="1315"/>
    </location>
</feature>
<dbReference type="SUPFAM" id="SSF81660">
    <property type="entry name" value="Metal cation-transporting ATPase, ATP-binding domain N"/>
    <property type="match status" value="1"/>
</dbReference>
<sequence length="2796" mass="303854">MRKWTQQRLAKPEKDRSCEQRTIQLNDPHGRTNFCDNRIYSSRYNIFTFLPLNLWEQLHRPINIYFVMVVALQFIPSVAPVSPLTTIFPITVAFLVNTVKEGIDDLRRHRQDVEVNERMYQRVRPGTLELEDVMSADIRVGDVLILHPFEVVPSDVVILLTSQDSGSAYITTESLDGETGSKQRFAILHQLFKYSQAAASPVPSRPHCCGLTFGTTTAPDSDAAGVHASAAKTMGKLTDAPVWDLRRCCDTAEDHQLHCLQCAFRSRLVLYSEGPNAQLHSYHGAATVRAPRSSSQTWRESRPSTSSACGAAGDAVKAGSAAPESLPGCRYGSFPAPAVLPISADMARADEADMGEAFPRHLPMPVMVPPPLRQRATRTPDSMVVDSFPSIVDERSGLLEPGGPSQASAPPRQSSLEGQTGAYDYFDGPEQTLSVNIDNVVYSSSRIGNTHFIIALVIFTGRETKMSMTRNVLPTKWATIDNRFNYLTMLIFLVQFILVSTCAFVSCLRLKAHAPLWYLGASVDPIKVSEYFPILPLRYLMMLSPMVPLSFKVMVEISKAYVSYAIRWDEDMRTEVESVSVNNSALAEELGQVEYVLSDKTGTLTANTMTFRALATVNDTVFSATTEDFIESDLHRPLAKVGKAIKATTARGQHEDYYLMLSMVFCNTIEPTLSPQFSANGSVAYGARSTRSSGVSTNGNTSFSRRWMSSSPDEVALVEGAEQCGFSLRRRSRTHGTVGLWGEAGTSLEVEVVRTLPFSSDRGMMSVLVCCPAVAVKGAEAEASDTADGGNTFPPMNYVLLIKGADEKVLPRCTDAYSRSHLEDIKNRLAGFSCEGLRTLVYGYRIVAEEEVKEALCRFTAVEASFASAVAREAELQRIYALLERDFTYCGITAVKDELQEGVPQTLAQLRHANIRVWMLTGDKTETAKQTAVACGLLTSTDRVITLTPPNEDLLAPTDHLAYVSEKLSEIKGILAQEGPAVEMTMLTRWQRVRGWCRRFFWERSGLEDFVHEFTQPATCECIRPVDHPLLTQPLSTIQARYGPVSPSVTDMVPRVCGAARREPGLHFASAFGACSDFDMCGLKRGYCVTLSGKTLRLLEREDAMSNGHSAVVRLFQLCLLQARAVVCSRTAPSLKSYVVDMVRRSGHITLAIGDGGNDVPMLQAAHVGVGVKGREGSQAKLASDFAIGQFRFLSKLILVHGHTAYQRTAMIVQQSFWKTVLIAWVQVLFNVSTDFSGVSYWDSLSLTLYNAIPTVPVTFLCVMDMPLSHWLLCTTTRLYTMSQRGRYFNATTFYGYVARALLHGTMIYYLSVALQRGTGAIMTNGWVLDRSGDFYAPYIAVVTVHTYTVWTESHAITIAHWFCFLFSIWTCFLSFWLYARAPASPNETFSMLLRSPSFYLSYLGLLTAVCVSLAIYAIPKMLWFPDALQLERLLLAHVRQTRAWHRGLPVRALRAFFQEDNPSQFWKSISLYHALRYSPPPRQTFTAPARCTVGTLYDTLVHTQGCSLTAPPSLEVFFVRLASFAPLFLRLTPTSHPGGAARQDSAEMLVEYCAGMTASLYSTLHPFTRRLLREVRVSWQPWLSSPKIARHVSPSSVSDSTDSSLEALGCLPSDSGRSGTRAGKHQYACTSQDAVTAENAWQRLLEHVPPFFVATARVQASLRRAYSDDEALRLLDAWLSQSHLHATAPLDAVTDAECRSPLRLRCKDSRCRGPYVEASPCGTAIRAPSPEQCLQAGCPARLIYKPQHAPAALHEKYTLLHCVDDCGPWLMHMALALVCAVVPSTPQPLSVVRQIFSGHQQQQCSLRQQEEHSGKAIEAAEGLDIAPAAAHAACASFFPCVEVLLDHPQLAFAVQVTDRSTGYVCARFPVPSEAGARAAVPSNRLQKLQVQLHPSFSHAQRGRADAALSVLEKMQRMAMLAEVPRPQHKCDATFDVSHVCTVRFHDARDGVLTESLEALLQLLAKESATTLAAGSASDAEQAFFVGVSEVTGLGDEAPIRRDSSTAVHEARCAPESPRLVLLLSAVRNDSSGVDVVAVEGRALCSQLWRMGADDATTYAADEEQVATAKDRLLPVLARVLHSPTLVKVLPSSAFAEDSLCDAHLLRQRGPSAVRWLIDSLRSEALTSVCSLEHIAHYVGYPVDGAMPLTLTSETDSLLASTILAHYGSAIDTTTTQQRSGSGGETRGSALEQSTCARAICGAATISLAASLLLQNHAQEHPLHVPGKERGKHNDGSATESTLGMTLSCALQHWARKPALARQHGLALRLERFQRWLAHATAGKVDDLIAHSRVSSDAAARHLPMAFAAKQQCLGGHEVTLRDLVSHFGPEPLPNPCWMRGGQTAHARKVKNGCCDAGVGTVKDTGGQIVKAKRSGSEENPSLPFSAEVSASEGHVDVDALVHDALVQEAAAVLQAVARHASPTNIADSDAATSTPLHNDTGLPLTPKEASTGAACSPPPPPPCSPRSDACATSGAGASVEEDSLQSYLSTLFDEPDARPTTTTSLQTPSPAAQSSALTSSAPRPERVTKGADPVVAPNVVPSLRSSTAASGATDLSTDHLPAAPAFHLAACSFEGSGRDDPPTAEAPVSRTRALPVGFLYGPASFITTSKSSTASGLANAKSGAGELSHPVNFPVFPGLHGSREAPRQGWPPPPNQSASIMESEKSAPSSRQSPSAVLATYHPPSRDANFAPVARFDRFAPWKQSAPSAPNPQNSPPSPRPQSPLSSSYAIPSTCQNESAQPPRPASLSSATPTGSSLETLFSFDPKDAERLRLRSLLVDTLRGTTKRPPPSPRR</sequence>
<dbReference type="GO" id="GO:0045332">
    <property type="term" value="P:phospholipid translocation"/>
    <property type="evidence" value="ECO:0007669"/>
    <property type="project" value="TreeGrafter"/>
</dbReference>
<keyword evidence="2 8" id="KW-0812">Transmembrane</keyword>
<keyword evidence="3" id="KW-0479">Metal-binding</keyword>
<keyword evidence="5 8" id="KW-1133">Transmembrane helix</keyword>
<dbReference type="EMBL" id="RHLD01000015">
    <property type="protein sequence ID" value="TPP46849.1"/>
    <property type="molecule type" value="Genomic_DNA"/>
</dbReference>
<feature type="region of interest" description="Disordered" evidence="7">
    <location>
        <begin position="288"/>
        <end position="312"/>
    </location>
</feature>
<dbReference type="Pfam" id="PF13246">
    <property type="entry name" value="Cation_ATPase"/>
    <property type="match status" value="1"/>
</dbReference>
<evidence type="ECO:0000259" key="10">
    <source>
        <dbReference type="Pfam" id="PF16212"/>
    </source>
</evidence>
<dbReference type="VEuPathDB" id="TriTrypDB:LdBPK_342460.1"/>
<evidence type="ECO:0000256" key="3">
    <source>
        <dbReference type="ARBA" id="ARBA00022723"/>
    </source>
</evidence>
<evidence type="ECO:0000313" key="11">
    <source>
        <dbReference type="EMBL" id="TPP46849.1"/>
    </source>
</evidence>
<feature type="domain" description="P-type ATPase C-terminal" evidence="10">
    <location>
        <begin position="1182"/>
        <end position="1426"/>
    </location>
</feature>
<dbReference type="GO" id="GO:0005524">
    <property type="term" value="F:ATP binding"/>
    <property type="evidence" value="ECO:0007669"/>
    <property type="project" value="InterPro"/>
</dbReference>
<feature type="compositionally biased region" description="Pro residues" evidence="7">
    <location>
        <begin position="2710"/>
        <end position="2723"/>
    </location>
</feature>
<dbReference type="InterPro" id="IPR032631">
    <property type="entry name" value="P-type_ATPase_N"/>
</dbReference>
<dbReference type="GO" id="GO:0140326">
    <property type="term" value="F:ATPase-coupled intramembrane lipid transporter activity"/>
    <property type="evidence" value="ECO:0007669"/>
    <property type="project" value="TreeGrafter"/>
</dbReference>
<feature type="compositionally biased region" description="Polar residues" evidence="7">
    <location>
        <begin position="2748"/>
        <end position="2761"/>
    </location>
</feature>
<feature type="transmembrane region" description="Helical" evidence="8">
    <location>
        <begin position="1359"/>
        <end position="1380"/>
    </location>
</feature>
<keyword evidence="4" id="KW-0460">Magnesium</keyword>
<evidence type="ECO:0000256" key="5">
    <source>
        <dbReference type="ARBA" id="ARBA00022989"/>
    </source>
</evidence>
<feature type="transmembrane region" description="Helical" evidence="8">
    <location>
        <begin position="1400"/>
        <end position="1419"/>
    </location>
</feature>
<feature type="region of interest" description="Disordered" evidence="7">
    <location>
        <begin position="2425"/>
        <end position="2478"/>
    </location>
</feature>
<feature type="compositionally biased region" description="Polar residues" evidence="7">
    <location>
        <begin position="292"/>
        <end position="308"/>
    </location>
</feature>
<dbReference type="VEuPathDB" id="TriTrypDB:LdCL_340032200"/>
<feature type="domain" description="P-type ATPase N-terminal" evidence="9">
    <location>
        <begin position="23"/>
        <end position="87"/>
    </location>
</feature>
<dbReference type="InterPro" id="IPR008250">
    <property type="entry name" value="ATPase_P-typ_transduc_dom_A_sf"/>
</dbReference>
<feature type="region of interest" description="Disordered" evidence="7">
    <location>
        <begin position="2495"/>
        <end position="2540"/>
    </location>
</feature>
<reference evidence="12" key="1">
    <citation type="submission" date="2019-02" db="EMBL/GenBank/DDBJ databases">
        <title>FDA dAtabase for Regulatory Grade micrObial Sequences (FDA-ARGOS): Supporting development and validation of Infectious Disease Dx tests.</title>
        <authorList>
            <person name="Duncan R."/>
            <person name="Fisher C."/>
            <person name="Tallon L."/>
            <person name="Sadzewicz L."/>
            <person name="Sengamalay N."/>
            <person name="Ott S."/>
            <person name="Godinez A."/>
            <person name="Nagaraj S."/>
            <person name="Vavikolanu K."/>
            <person name="Vyas G."/>
            <person name="Nadendla S."/>
            <person name="Aluvathingal J."/>
            <person name="Sichtig H."/>
        </authorList>
    </citation>
    <scope>NUCLEOTIDE SEQUENCE [LARGE SCALE GENOMIC DNA]</scope>
    <source>
        <strain evidence="12">FDAARGOS_360</strain>
    </source>
</reference>
<organism evidence="11 12">
    <name type="scientific">Leishmania donovani</name>
    <dbReference type="NCBI Taxonomy" id="5661"/>
    <lineage>
        <taxon>Eukaryota</taxon>
        <taxon>Discoba</taxon>
        <taxon>Euglenozoa</taxon>
        <taxon>Kinetoplastea</taxon>
        <taxon>Metakinetoplastina</taxon>
        <taxon>Trypanosomatida</taxon>
        <taxon>Trypanosomatidae</taxon>
        <taxon>Leishmaniinae</taxon>
        <taxon>Leishmania</taxon>
    </lineage>
</organism>
<accession>A0A504XHS6</accession>
<dbReference type="Pfam" id="PF16212">
    <property type="entry name" value="PhoLip_ATPase_C"/>
    <property type="match status" value="1"/>
</dbReference>
<name>A0A504XHS6_LEIDO</name>
<dbReference type="SUPFAM" id="SSF56784">
    <property type="entry name" value="HAD-like"/>
    <property type="match status" value="1"/>
</dbReference>
<feature type="compositionally biased region" description="Polar residues" evidence="7">
    <location>
        <begin position="2657"/>
        <end position="2676"/>
    </location>
</feature>
<dbReference type="VEuPathDB" id="TriTrypDB:LDHU3_34.4040"/>
<evidence type="ECO:0000256" key="2">
    <source>
        <dbReference type="ARBA" id="ARBA00022692"/>
    </source>
</evidence>
<dbReference type="Pfam" id="PF16209">
    <property type="entry name" value="PhoLip_ATPase_N"/>
    <property type="match status" value="1"/>
</dbReference>
<dbReference type="InterPro" id="IPR018303">
    <property type="entry name" value="ATPase_P-typ_P_site"/>
</dbReference>
<dbReference type="Proteomes" id="UP000318821">
    <property type="component" value="Unassembled WGS sequence"/>
</dbReference>
<dbReference type="InterPro" id="IPR036412">
    <property type="entry name" value="HAD-like_sf"/>
</dbReference>
<feature type="region of interest" description="Disordered" evidence="7">
    <location>
        <begin position="2636"/>
        <end position="2684"/>
    </location>
</feature>
<dbReference type="NCBIfam" id="TIGR01494">
    <property type="entry name" value="ATPase_P-type"/>
    <property type="match status" value="1"/>
</dbReference>
<evidence type="ECO:0000256" key="1">
    <source>
        <dbReference type="ARBA" id="ARBA00004141"/>
    </source>
</evidence>
<feature type="region of interest" description="Disordered" evidence="7">
    <location>
        <begin position="2704"/>
        <end position="2767"/>
    </location>
</feature>
<dbReference type="GO" id="GO:0016887">
    <property type="term" value="F:ATP hydrolysis activity"/>
    <property type="evidence" value="ECO:0007669"/>
    <property type="project" value="InterPro"/>
</dbReference>
<comment type="subcellular location">
    <subcellularLocation>
        <location evidence="1">Membrane</location>
        <topology evidence="1">Multi-pass membrane protein</topology>
    </subcellularLocation>
</comment>
<evidence type="ECO:0000259" key="9">
    <source>
        <dbReference type="Pfam" id="PF16209"/>
    </source>
</evidence>
<dbReference type="GO" id="GO:0005886">
    <property type="term" value="C:plasma membrane"/>
    <property type="evidence" value="ECO:0007669"/>
    <property type="project" value="TreeGrafter"/>
</dbReference>
<dbReference type="InterPro" id="IPR032630">
    <property type="entry name" value="P_typ_ATPase_c"/>
</dbReference>
<dbReference type="SUPFAM" id="SSF81653">
    <property type="entry name" value="Calcium ATPase, transduction domain A"/>
    <property type="match status" value="1"/>
</dbReference>
<feature type="compositionally biased region" description="Low complexity" evidence="7">
    <location>
        <begin position="2500"/>
        <end position="2511"/>
    </location>
</feature>
<dbReference type="PROSITE" id="PS00154">
    <property type="entry name" value="ATPASE_E1_E2"/>
    <property type="match status" value="1"/>
</dbReference>
<keyword evidence="6 8" id="KW-0472">Membrane</keyword>
<dbReference type="Gene3D" id="3.40.50.1000">
    <property type="entry name" value="HAD superfamily/HAD-like"/>
    <property type="match status" value="2"/>
</dbReference>
<feature type="transmembrane region" description="Helical" evidence="8">
    <location>
        <begin position="62"/>
        <end position="79"/>
    </location>
</feature>
<dbReference type="SUPFAM" id="SSF81665">
    <property type="entry name" value="Calcium ATPase, transmembrane domain M"/>
    <property type="match status" value="1"/>
</dbReference>
<evidence type="ECO:0000256" key="7">
    <source>
        <dbReference type="SAM" id="MobiDB-lite"/>
    </source>
</evidence>
<dbReference type="InterPro" id="IPR023214">
    <property type="entry name" value="HAD_sf"/>
</dbReference>
<dbReference type="PANTHER" id="PTHR24092:SF19">
    <property type="entry name" value="PHOSPHOLIPID-TRANSPORTING ATPASE"/>
    <property type="match status" value="1"/>
</dbReference>
<dbReference type="Gene3D" id="1.20.1110.10">
    <property type="entry name" value="Calcium-transporting ATPase, transmembrane domain"/>
    <property type="match status" value="1"/>
</dbReference>
<feature type="transmembrane region" description="Helical" evidence="8">
    <location>
        <begin position="1335"/>
        <end position="1352"/>
    </location>
</feature>
<dbReference type="GO" id="GO:0046872">
    <property type="term" value="F:metal ion binding"/>
    <property type="evidence" value="ECO:0007669"/>
    <property type="project" value="UniProtKB-KW"/>
</dbReference>
<comment type="caution">
    <text evidence="11">The sequence shown here is derived from an EMBL/GenBank/DDBJ whole genome shotgun (WGS) entry which is preliminary data.</text>
</comment>
<dbReference type="InterPro" id="IPR001757">
    <property type="entry name" value="P_typ_ATPase"/>
</dbReference>
<evidence type="ECO:0000256" key="6">
    <source>
        <dbReference type="ARBA" id="ARBA00023136"/>
    </source>
</evidence>